<evidence type="ECO:0000313" key="2">
    <source>
        <dbReference type="EMBL" id="RPJ67663.1"/>
    </source>
</evidence>
<feature type="transmembrane region" description="Helical" evidence="1">
    <location>
        <begin position="209"/>
        <end position="235"/>
    </location>
</feature>
<proteinExistence type="predicted"/>
<sequence>MFAFYILFQFTVPWLSGGLEESQFSHMIRGFKNGEFFNNAVLLAHVVPVMFISMSATFQLIPFFRVRFPTFHRWNGRVFLIIGFFGAISGLYMTWWVGSRLSDIGAMGVTLNGILIPIFVIYAWRAAIHKQFNLHRRLAVHTFILINGVWSVRLYLMGWYMINQGPMGNTRLIDGPADIAISFASYLLPMAAVEIVFWAEKKKTSIPKLIACIVTSILALVTIIGVYAATSMLWIPRIMAGI</sequence>
<accession>A0A3N5Y3E6</accession>
<feature type="transmembrane region" description="Helical" evidence="1">
    <location>
        <begin position="179"/>
        <end position="197"/>
    </location>
</feature>
<protein>
    <submittedName>
        <fullName evidence="2">DUF2306 domain-containing protein</fullName>
    </submittedName>
</protein>
<organism evidence="2 3">
    <name type="scientific">Alteromonas sediminis</name>
    <dbReference type="NCBI Taxonomy" id="2259342"/>
    <lineage>
        <taxon>Bacteria</taxon>
        <taxon>Pseudomonadati</taxon>
        <taxon>Pseudomonadota</taxon>
        <taxon>Gammaproteobacteria</taxon>
        <taxon>Alteromonadales</taxon>
        <taxon>Alteromonadaceae</taxon>
        <taxon>Alteromonas/Salinimonas group</taxon>
        <taxon>Alteromonas</taxon>
    </lineage>
</organism>
<evidence type="ECO:0000256" key="1">
    <source>
        <dbReference type="SAM" id="Phobius"/>
    </source>
</evidence>
<dbReference type="EMBL" id="RPOK01000002">
    <property type="protein sequence ID" value="RPJ67663.1"/>
    <property type="molecule type" value="Genomic_DNA"/>
</dbReference>
<gene>
    <name evidence="2" type="ORF">DRW07_06730</name>
</gene>
<dbReference type="Pfam" id="PF10067">
    <property type="entry name" value="DUF2306"/>
    <property type="match status" value="1"/>
</dbReference>
<keyword evidence="3" id="KW-1185">Reference proteome</keyword>
<dbReference type="AlphaFoldDB" id="A0A3N5Y3E6"/>
<feature type="transmembrane region" description="Helical" evidence="1">
    <location>
        <begin position="138"/>
        <end position="159"/>
    </location>
</feature>
<feature type="transmembrane region" description="Helical" evidence="1">
    <location>
        <begin position="104"/>
        <end position="126"/>
    </location>
</feature>
<keyword evidence="1" id="KW-1133">Transmembrane helix</keyword>
<keyword evidence="1" id="KW-0812">Transmembrane</keyword>
<feature type="transmembrane region" description="Helical" evidence="1">
    <location>
        <begin position="42"/>
        <end position="66"/>
    </location>
</feature>
<feature type="transmembrane region" description="Helical" evidence="1">
    <location>
        <begin position="78"/>
        <end position="98"/>
    </location>
</feature>
<dbReference type="Proteomes" id="UP000275281">
    <property type="component" value="Unassembled WGS sequence"/>
</dbReference>
<reference evidence="2 3" key="1">
    <citation type="submission" date="2018-11" db="EMBL/GenBank/DDBJ databases">
        <authorList>
            <person name="Ye M.-Q."/>
            <person name="Du Z.-J."/>
        </authorList>
    </citation>
    <scope>NUCLEOTIDE SEQUENCE [LARGE SCALE GENOMIC DNA]</scope>
    <source>
        <strain evidence="2 3">U0105</strain>
    </source>
</reference>
<dbReference type="InterPro" id="IPR018750">
    <property type="entry name" value="DUF2306_membrane"/>
</dbReference>
<comment type="caution">
    <text evidence="2">The sequence shown here is derived from an EMBL/GenBank/DDBJ whole genome shotgun (WGS) entry which is preliminary data.</text>
</comment>
<dbReference type="OrthoDB" id="8759010at2"/>
<name>A0A3N5Y3E6_9ALTE</name>
<evidence type="ECO:0000313" key="3">
    <source>
        <dbReference type="Proteomes" id="UP000275281"/>
    </source>
</evidence>
<keyword evidence="1" id="KW-0472">Membrane</keyword>